<dbReference type="Gene3D" id="1.10.287.1490">
    <property type="match status" value="1"/>
</dbReference>
<proteinExistence type="inferred from homology"/>
<evidence type="ECO:0000256" key="3">
    <source>
        <dbReference type="ARBA" id="ARBA00023054"/>
    </source>
</evidence>
<feature type="transmembrane region" description="Helical" evidence="6">
    <location>
        <begin position="6"/>
        <end position="27"/>
    </location>
</feature>
<gene>
    <name evidence="7" type="ORF">BMIN_1480</name>
</gene>
<dbReference type="Proteomes" id="UP000029014">
    <property type="component" value="Unassembled WGS sequence"/>
</dbReference>
<feature type="region of interest" description="Disordered" evidence="5">
    <location>
        <begin position="433"/>
        <end position="455"/>
    </location>
</feature>
<name>A0A087BLB5_9BIFI</name>
<dbReference type="Pfam" id="PF02646">
    <property type="entry name" value="RmuC"/>
    <property type="match status" value="1"/>
</dbReference>
<dbReference type="RefSeq" id="WP_022861744.1">
    <property type="nucleotide sequence ID" value="NZ_JGZD01000012.1"/>
</dbReference>
<dbReference type="InterPro" id="IPR003798">
    <property type="entry name" value="DNA_recombination_RmuC"/>
</dbReference>
<keyword evidence="8" id="KW-1185">Reference proteome</keyword>
<dbReference type="GO" id="GO:0006310">
    <property type="term" value="P:DNA recombination"/>
    <property type="evidence" value="ECO:0007669"/>
    <property type="project" value="UniProtKB-KW"/>
</dbReference>
<evidence type="ECO:0000256" key="2">
    <source>
        <dbReference type="ARBA" id="ARBA00009840"/>
    </source>
</evidence>
<evidence type="ECO:0000313" key="7">
    <source>
        <dbReference type="EMBL" id="KFI71815.1"/>
    </source>
</evidence>
<protein>
    <submittedName>
        <fullName evidence="7">Putative DNA recombination protein RmuC</fullName>
    </submittedName>
</protein>
<dbReference type="EMBL" id="JGZD01000012">
    <property type="protein sequence ID" value="KFI71815.1"/>
    <property type="molecule type" value="Genomic_DNA"/>
</dbReference>
<comment type="similarity">
    <text evidence="2">Belongs to the RmuC family.</text>
</comment>
<keyword evidence="4" id="KW-0233">DNA recombination</keyword>
<feature type="region of interest" description="Disordered" evidence="5">
    <location>
        <begin position="99"/>
        <end position="122"/>
    </location>
</feature>
<evidence type="ECO:0000313" key="8">
    <source>
        <dbReference type="Proteomes" id="UP000029014"/>
    </source>
</evidence>
<comment type="function">
    <text evidence="1">Involved in DNA recombination.</text>
</comment>
<keyword evidence="3" id="KW-0175">Coiled coil</keyword>
<evidence type="ECO:0000256" key="4">
    <source>
        <dbReference type="ARBA" id="ARBA00023172"/>
    </source>
</evidence>
<dbReference type="PANTHER" id="PTHR30563:SF0">
    <property type="entry name" value="DNA RECOMBINATION PROTEIN RMUC"/>
    <property type="match status" value="1"/>
</dbReference>
<sequence length="455" mass="50303">MFDSVVTILIVVAAIAAAFAVGMMAGAMRGRERCRTMLDRENEAWRNRIEEVRAANGQLTAQCSQLRAQSEGLVQQLTFAKSQLAEAQQAERIRIEHERDRMEEENRRRTQEREGMMKERSQVVTALAPVQKTLEALRGKVADMEEGRRQEMGALGERLKGLGDQQGRLDRETAALAAALRDNKVRGAWGEAQLRNIVESAGLVEHVDFDVQTALQNDSGRGLRPDMLVHLPGGAAVPIDAKAPYADYQRACAIPDTAGPEDLDRRERLLRAHAKALREHVRALSQKEYWKALPVAPDFVIAFIPNESLLQAALRVDPALLDDAFSQNVALTSPVTLWAVLKSMSYAWQQQSLSDDARELFDLSRELYGRFAILGERAIALGTSITRTVTSYNQFAASLESRVLVTARKLQRVDMSTTIAPVSLIGSEDGDIRELTAPETHGDGTVADRHGDEGL</sequence>
<dbReference type="STRING" id="1693.BMIN_1480"/>
<keyword evidence="6" id="KW-1133">Transmembrane helix</keyword>
<evidence type="ECO:0000256" key="6">
    <source>
        <dbReference type="SAM" id="Phobius"/>
    </source>
</evidence>
<feature type="compositionally biased region" description="Basic and acidic residues" evidence="5">
    <location>
        <begin position="99"/>
        <end position="121"/>
    </location>
</feature>
<dbReference type="eggNOG" id="COG1322">
    <property type="taxonomic scope" value="Bacteria"/>
</dbReference>
<dbReference type="PANTHER" id="PTHR30563">
    <property type="entry name" value="DNA RECOMBINATION PROTEIN RMUC"/>
    <property type="match status" value="1"/>
</dbReference>
<keyword evidence="6" id="KW-0812">Transmembrane</keyword>
<accession>A0A087BLB5</accession>
<evidence type="ECO:0000256" key="1">
    <source>
        <dbReference type="ARBA" id="ARBA00003416"/>
    </source>
</evidence>
<evidence type="ECO:0000256" key="5">
    <source>
        <dbReference type="SAM" id="MobiDB-lite"/>
    </source>
</evidence>
<comment type="caution">
    <text evidence="7">The sequence shown here is derived from an EMBL/GenBank/DDBJ whole genome shotgun (WGS) entry which is preliminary data.</text>
</comment>
<reference evidence="7 8" key="1">
    <citation type="submission" date="2014-03" db="EMBL/GenBank/DDBJ databases">
        <title>Genomics of Bifidobacteria.</title>
        <authorList>
            <person name="Ventura M."/>
            <person name="Milani C."/>
            <person name="Lugli G.A."/>
        </authorList>
    </citation>
    <scope>NUCLEOTIDE SEQUENCE [LARGE SCALE GENOMIC DNA]</scope>
    <source>
        <strain evidence="7 8">LMG 11592</strain>
    </source>
</reference>
<organism evidence="7 8">
    <name type="scientific">Bifidobacterium minimum</name>
    <dbReference type="NCBI Taxonomy" id="1693"/>
    <lineage>
        <taxon>Bacteria</taxon>
        <taxon>Bacillati</taxon>
        <taxon>Actinomycetota</taxon>
        <taxon>Actinomycetes</taxon>
        <taxon>Bifidobacteriales</taxon>
        <taxon>Bifidobacteriaceae</taxon>
        <taxon>Bifidobacterium</taxon>
    </lineage>
</organism>
<keyword evidence="6" id="KW-0472">Membrane</keyword>
<dbReference type="AlphaFoldDB" id="A0A087BLB5"/>